<proteinExistence type="predicted"/>
<sequence>MNHFPGYTELKSYIEEENPSFKKFVVKYTIQIMTEWKVAGLKSPSVLLEVWKSRYYSEFSLAHPDQHSIRSRIDKRTWFKLYYQYNPEEKETAPTCTTTRSITKATSSIKLSTPNTGLKRKFETHVSLRMKDVTFEPVTIVNEWMLKESNMSSMFAEYQKTSRQYCLDHDGSLKMSKDINELLSLSGILLLEEDKKMSETLLKHFTKAQLKDAYSQVRDSYEHVEVEAETIKQIMKCLKKPDDEERDLMFLTFRKNTSHPSAKKAITAIQSLLAFLPDNSEKEMNEYTLASTVIHPVLMPLLKGPGINPLPCNGLIHGSSRVDNSRPDFRCDVYEEGKLAYSNLFGELKSNCSKKEGQYLDLYRIMLFSKNVIDKKNKNKIMSFRTVGSKVWVYMLELLYDGMYVAVELFSFSLPTLKSQATMAASVVDELVDMHNIYYNNSSKELSEKLKKSKVLPYDALLNSLSNTTEL</sequence>
<name>A0A1C7MWK7_9FUNG</name>
<dbReference type="Proteomes" id="UP000093000">
    <property type="component" value="Unassembled WGS sequence"/>
</dbReference>
<reference evidence="1 2" key="1">
    <citation type="submission" date="2016-03" db="EMBL/GenBank/DDBJ databases">
        <title>Choanephora cucurbitarum.</title>
        <authorList>
            <person name="Min B."/>
            <person name="Park H."/>
            <person name="Park J.-H."/>
            <person name="Shin H.-D."/>
            <person name="Choi I.-G."/>
        </authorList>
    </citation>
    <scope>NUCLEOTIDE SEQUENCE [LARGE SCALE GENOMIC DNA]</scope>
    <source>
        <strain evidence="1 2">KUS-F28377</strain>
    </source>
</reference>
<evidence type="ECO:0000313" key="2">
    <source>
        <dbReference type="Proteomes" id="UP000093000"/>
    </source>
</evidence>
<dbReference type="AlphaFoldDB" id="A0A1C7MWK7"/>
<protein>
    <submittedName>
        <fullName evidence="1">Uncharacterized protein</fullName>
    </submittedName>
</protein>
<evidence type="ECO:0000313" key="1">
    <source>
        <dbReference type="EMBL" id="OBZ81201.1"/>
    </source>
</evidence>
<gene>
    <name evidence="1" type="ORF">A0J61_10750</name>
</gene>
<dbReference type="EMBL" id="LUGH01001365">
    <property type="protein sequence ID" value="OBZ81201.1"/>
    <property type="molecule type" value="Genomic_DNA"/>
</dbReference>
<accession>A0A1C7MWK7</accession>
<organism evidence="1 2">
    <name type="scientific">Choanephora cucurbitarum</name>
    <dbReference type="NCBI Taxonomy" id="101091"/>
    <lineage>
        <taxon>Eukaryota</taxon>
        <taxon>Fungi</taxon>
        <taxon>Fungi incertae sedis</taxon>
        <taxon>Mucoromycota</taxon>
        <taxon>Mucoromycotina</taxon>
        <taxon>Mucoromycetes</taxon>
        <taxon>Mucorales</taxon>
        <taxon>Mucorineae</taxon>
        <taxon>Choanephoraceae</taxon>
        <taxon>Choanephoroideae</taxon>
        <taxon>Choanephora</taxon>
    </lineage>
</organism>
<dbReference type="InParanoid" id="A0A1C7MWK7"/>
<keyword evidence="2" id="KW-1185">Reference proteome</keyword>
<comment type="caution">
    <text evidence="1">The sequence shown here is derived from an EMBL/GenBank/DDBJ whole genome shotgun (WGS) entry which is preliminary data.</text>
</comment>